<dbReference type="AlphaFoldDB" id="A0A0K2LCG2"/>
<dbReference type="STRING" id="1074467.JP39_06245"/>
<evidence type="ECO:0000313" key="3">
    <source>
        <dbReference type="Proteomes" id="UP000061546"/>
    </source>
</evidence>
<keyword evidence="1" id="KW-0732">Signal</keyword>
<gene>
    <name evidence="2" type="ORF">JP39_06245</name>
</gene>
<protein>
    <submittedName>
        <fullName evidence="2">Uncharacterized protein</fullName>
    </submittedName>
</protein>
<feature type="chain" id="PRO_5038553825" evidence="1">
    <location>
        <begin position="20"/>
        <end position="250"/>
    </location>
</feature>
<dbReference type="Proteomes" id="UP000061546">
    <property type="component" value="Chromosome"/>
</dbReference>
<dbReference type="RefSeq" id="WP_041501837.1">
    <property type="nucleotide sequence ID" value="NZ_BJDV01000001.1"/>
</dbReference>
<dbReference type="KEGG" id="lhi:JP39_06245"/>
<organism evidence="2 3">
    <name type="scientific">Companilactobacillus heilongjiangensis</name>
    <dbReference type="NCBI Taxonomy" id="1074467"/>
    <lineage>
        <taxon>Bacteria</taxon>
        <taxon>Bacillati</taxon>
        <taxon>Bacillota</taxon>
        <taxon>Bacilli</taxon>
        <taxon>Lactobacillales</taxon>
        <taxon>Lactobacillaceae</taxon>
        <taxon>Companilactobacillus</taxon>
    </lineage>
</organism>
<proteinExistence type="predicted"/>
<evidence type="ECO:0000313" key="2">
    <source>
        <dbReference type="EMBL" id="ALB28992.1"/>
    </source>
</evidence>
<name>A0A0K2LCG2_9LACO</name>
<dbReference type="OrthoDB" id="2315450at2"/>
<evidence type="ECO:0000256" key="1">
    <source>
        <dbReference type="SAM" id="SignalP"/>
    </source>
</evidence>
<dbReference type="EMBL" id="CP012559">
    <property type="protein sequence ID" value="ALB28992.1"/>
    <property type="molecule type" value="Genomic_DNA"/>
</dbReference>
<reference evidence="2 3" key="1">
    <citation type="submission" date="2015-08" db="EMBL/GenBank/DDBJ databases">
        <title>Genomic sequence of Lactobacillus heilongjiangensis DSM 28069, isolated from Chinese traditional pickle.</title>
        <authorList>
            <person name="Jiang X."/>
            <person name="Zheng B."/>
            <person name="Cheng H."/>
        </authorList>
    </citation>
    <scope>NUCLEOTIDE SEQUENCE [LARGE SCALE GENOMIC DNA]</scope>
    <source>
        <strain evidence="2 3">DSM 28069</strain>
    </source>
</reference>
<sequence length="250" mass="28309">MKKKLILLSLLVFVLPLFAFTWPFQHHQSDSKTGHLSTAALVKKNKKAWQKTIKGSDIIDMDGQVDNRGYIAHSMSQLKEANELVIKGTVIELEKMDNPDNMALTKATIKITEVLHGKKSLKGKTIAVALNGGVTTFDKWYAGLPSPKDEDHKVLIKYDEYPIPEIGSQIITGLSKADVSEPSDYMKAIRKNKFNFKKTYVLGMPEFNLWVKKPNEKKFYLNNPLAAKKLVVNPTFDKGINRMTQQFNQK</sequence>
<keyword evidence="3" id="KW-1185">Reference proteome</keyword>
<feature type="signal peptide" evidence="1">
    <location>
        <begin position="1"/>
        <end position="19"/>
    </location>
</feature>
<accession>A0A0K2LCG2</accession>